<dbReference type="InterPro" id="IPR051981">
    <property type="entry name" value="Glycosyltransf_32"/>
</dbReference>
<evidence type="ECO:0000313" key="2">
    <source>
        <dbReference type="EMBL" id="KAF9787887.1"/>
    </source>
</evidence>
<dbReference type="AlphaFoldDB" id="A0A9P6HJ24"/>
<dbReference type="GO" id="GO:0006688">
    <property type="term" value="P:glycosphingolipid biosynthetic process"/>
    <property type="evidence" value="ECO:0007669"/>
    <property type="project" value="TreeGrafter"/>
</dbReference>
<dbReference type="Gene3D" id="3.90.550.20">
    <property type="match status" value="1"/>
</dbReference>
<dbReference type="PANTHER" id="PTHR12042:SF21">
    <property type="entry name" value="ALPHA1,4-GALACTOSYLTRANSFERASE 1-RELATED"/>
    <property type="match status" value="1"/>
</dbReference>
<gene>
    <name evidence="2" type="ORF">BJ322DRAFT_1045849</name>
</gene>
<comment type="similarity">
    <text evidence="1">Belongs to the glycosyltransferase 32 family.</text>
</comment>
<evidence type="ECO:0000256" key="1">
    <source>
        <dbReference type="ARBA" id="ARBA00009003"/>
    </source>
</evidence>
<dbReference type="GO" id="GO:0016020">
    <property type="term" value="C:membrane"/>
    <property type="evidence" value="ECO:0007669"/>
    <property type="project" value="GOC"/>
</dbReference>
<dbReference type="InterPro" id="IPR007577">
    <property type="entry name" value="GlycoTrfase_DXD_sugar-bd_CS"/>
</dbReference>
<name>A0A9P6HJ24_9AGAM</name>
<sequence length="441" mass="50874">MPSDGRMPMYGSNPRLRSTERTHVSSSFSLSHPIPTPRSTNRYYASPGFGVPRRLLTFLKVAIPVTVILLITGYARYEPHFELSFYERAWVKNELEPIEPLKGCFDPAQVSRLYNLSENVYGKKRTEVHSGLAMRMGTDCYDFAGTIQPSGSHWDGLVEDGGRVNYHTYWRVDLAPLGEKQEWMLKSYFATQDIQRSKLILWSNGDLGGNQVLQTWLKRFPDAFELKIADIKELSRGTALENSPMLRLNDKKAWVDGDLIRLLLLWQYGGVWVDMDSLLTRDMSPLLEHEFITQWDCYDKAYQPLNGATMHFKQHSPYLCEAFHIMHTSTPPRPGSTDWGSILYFRLWRRLVAGGVPPFKILPFCFTDGRSCRLDNRLPDPFTADNGQTMSFHTKEGGSLDQALQKVFSVHLHNQWEKPYPKGGWVERLLLRRYQKRLETL</sequence>
<dbReference type="Pfam" id="PF04488">
    <property type="entry name" value="Gly_transf_sug"/>
    <property type="match status" value="1"/>
</dbReference>
<dbReference type="EMBL" id="WIUZ02000004">
    <property type="protein sequence ID" value="KAF9787887.1"/>
    <property type="molecule type" value="Genomic_DNA"/>
</dbReference>
<dbReference type="SUPFAM" id="SSF53448">
    <property type="entry name" value="Nucleotide-diphospho-sugar transferases"/>
    <property type="match status" value="1"/>
</dbReference>
<dbReference type="OrthoDB" id="409543at2759"/>
<dbReference type="Proteomes" id="UP000736335">
    <property type="component" value="Unassembled WGS sequence"/>
</dbReference>
<accession>A0A9P6HJ24</accession>
<comment type="caution">
    <text evidence="2">The sequence shown here is derived from an EMBL/GenBank/DDBJ whole genome shotgun (WGS) entry which is preliminary data.</text>
</comment>
<organism evidence="2 3">
    <name type="scientific">Thelephora terrestris</name>
    <dbReference type="NCBI Taxonomy" id="56493"/>
    <lineage>
        <taxon>Eukaryota</taxon>
        <taxon>Fungi</taxon>
        <taxon>Dikarya</taxon>
        <taxon>Basidiomycota</taxon>
        <taxon>Agaricomycotina</taxon>
        <taxon>Agaricomycetes</taxon>
        <taxon>Thelephorales</taxon>
        <taxon>Thelephoraceae</taxon>
        <taxon>Thelephora</taxon>
    </lineage>
</organism>
<reference evidence="2" key="1">
    <citation type="journal article" date="2020" name="Nat. Commun.">
        <title>Large-scale genome sequencing of mycorrhizal fungi provides insights into the early evolution of symbiotic traits.</title>
        <authorList>
            <person name="Miyauchi S."/>
            <person name="Kiss E."/>
            <person name="Kuo A."/>
            <person name="Drula E."/>
            <person name="Kohler A."/>
            <person name="Sanchez-Garcia M."/>
            <person name="Morin E."/>
            <person name="Andreopoulos B."/>
            <person name="Barry K.W."/>
            <person name="Bonito G."/>
            <person name="Buee M."/>
            <person name="Carver A."/>
            <person name="Chen C."/>
            <person name="Cichocki N."/>
            <person name="Clum A."/>
            <person name="Culley D."/>
            <person name="Crous P.W."/>
            <person name="Fauchery L."/>
            <person name="Girlanda M."/>
            <person name="Hayes R.D."/>
            <person name="Keri Z."/>
            <person name="LaButti K."/>
            <person name="Lipzen A."/>
            <person name="Lombard V."/>
            <person name="Magnuson J."/>
            <person name="Maillard F."/>
            <person name="Murat C."/>
            <person name="Nolan M."/>
            <person name="Ohm R.A."/>
            <person name="Pangilinan J."/>
            <person name="Pereira M.F."/>
            <person name="Perotto S."/>
            <person name="Peter M."/>
            <person name="Pfister S."/>
            <person name="Riley R."/>
            <person name="Sitrit Y."/>
            <person name="Stielow J.B."/>
            <person name="Szollosi G."/>
            <person name="Zifcakova L."/>
            <person name="Stursova M."/>
            <person name="Spatafora J.W."/>
            <person name="Tedersoo L."/>
            <person name="Vaario L.M."/>
            <person name="Yamada A."/>
            <person name="Yan M."/>
            <person name="Wang P."/>
            <person name="Xu J."/>
            <person name="Bruns T."/>
            <person name="Baldrian P."/>
            <person name="Vilgalys R."/>
            <person name="Dunand C."/>
            <person name="Henrissat B."/>
            <person name="Grigoriev I.V."/>
            <person name="Hibbett D."/>
            <person name="Nagy L.G."/>
            <person name="Martin F.M."/>
        </authorList>
    </citation>
    <scope>NUCLEOTIDE SEQUENCE</scope>
    <source>
        <strain evidence="2">UH-Tt-Lm1</strain>
    </source>
</reference>
<keyword evidence="3" id="KW-1185">Reference proteome</keyword>
<evidence type="ECO:0000313" key="3">
    <source>
        <dbReference type="Proteomes" id="UP000736335"/>
    </source>
</evidence>
<dbReference type="PANTHER" id="PTHR12042">
    <property type="entry name" value="LACTOSYLCERAMIDE 4-ALPHA-GALACTOSYLTRANSFERASE ALPHA- 1,4-GALACTOSYLTRANSFERASE"/>
    <property type="match status" value="1"/>
</dbReference>
<proteinExistence type="inferred from homology"/>
<dbReference type="InterPro" id="IPR029044">
    <property type="entry name" value="Nucleotide-diphossugar_trans"/>
</dbReference>
<dbReference type="GO" id="GO:0016758">
    <property type="term" value="F:hexosyltransferase activity"/>
    <property type="evidence" value="ECO:0007669"/>
    <property type="project" value="TreeGrafter"/>
</dbReference>
<reference evidence="2" key="2">
    <citation type="submission" date="2020-11" db="EMBL/GenBank/DDBJ databases">
        <authorList>
            <consortium name="DOE Joint Genome Institute"/>
            <person name="Kuo A."/>
            <person name="Miyauchi S."/>
            <person name="Kiss E."/>
            <person name="Drula E."/>
            <person name="Kohler A."/>
            <person name="Sanchez-Garcia M."/>
            <person name="Andreopoulos B."/>
            <person name="Barry K.W."/>
            <person name="Bonito G."/>
            <person name="Buee M."/>
            <person name="Carver A."/>
            <person name="Chen C."/>
            <person name="Cichocki N."/>
            <person name="Clum A."/>
            <person name="Culley D."/>
            <person name="Crous P.W."/>
            <person name="Fauchery L."/>
            <person name="Girlanda M."/>
            <person name="Hayes R."/>
            <person name="Keri Z."/>
            <person name="Labutti K."/>
            <person name="Lipzen A."/>
            <person name="Lombard V."/>
            <person name="Magnuson J."/>
            <person name="Maillard F."/>
            <person name="Morin E."/>
            <person name="Murat C."/>
            <person name="Nolan M."/>
            <person name="Ohm R."/>
            <person name="Pangilinan J."/>
            <person name="Pereira M."/>
            <person name="Perotto S."/>
            <person name="Peter M."/>
            <person name="Riley R."/>
            <person name="Sitrit Y."/>
            <person name="Stielow B."/>
            <person name="Szollosi G."/>
            <person name="Zifcakova L."/>
            <person name="Stursova M."/>
            <person name="Spatafora J.W."/>
            <person name="Tedersoo L."/>
            <person name="Vaario L.-M."/>
            <person name="Yamada A."/>
            <person name="Yan M."/>
            <person name="Wang P."/>
            <person name="Xu J."/>
            <person name="Bruns T."/>
            <person name="Baldrian P."/>
            <person name="Vilgalys R."/>
            <person name="Henrissat B."/>
            <person name="Grigoriev I.V."/>
            <person name="Hibbett D."/>
            <person name="Nagy L.G."/>
            <person name="Martin F.M."/>
        </authorList>
    </citation>
    <scope>NUCLEOTIDE SEQUENCE</scope>
    <source>
        <strain evidence="2">UH-Tt-Lm1</strain>
    </source>
</reference>
<protein>
    <submittedName>
        <fullName evidence="2">Glycosyltransferase family 32 protein</fullName>
    </submittedName>
</protein>